<dbReference type="Gene3D" id="3.40.1190.20">
    <property type="match status" value="1"/>
</dbReference>
<comment type="function">
    <text evidence="14 19">Bifunctional enzyme that catalyzes the epimerization of the S- and R-forms of NAD(P)HX and the dehydration of the S-form of NAD(P)HX at the expense of ADP, which is converted to AMP. This allows the repair of both epimers of NAD(P)HX, a damaged form of NAD(P)H that is a result of enzymatic or heat-dependent hydration.</text>
</comment>
<keyword evidence="12 17" id="KW-0456">Lyase</keyword>
<keyword evidence="10 17" id="KW-0520">NAD</keyword>
<comment type="similarity">
    <text evidence="3 19">In the N-terminal section; belongs to the NnrE/AIBP family.</text>
</comment>
<feature type="binding site" evidence="18">
    <location>
        <position position="130"/>
    </location>
    <ligand>
        <name>K(+)</name>
        <dbReference type="ChEBI" id="CHEBI:29103"/>
    </ligand>
</feature>
<comment type="catalytic activity">
    <reaction evidence="15 17 19">
        <text>(6S)-NADHX + ADP = AMP + phosphate + NADH + H(+)</text>
        <dbReference type="Rhea" id="RHEA:32223"/>
        <dbReference type="ChEBI" id="CHEBI:15378"/>
        <dbReference type="ChEBI" id="CHEBI:43474"/>
        <dbReference type="ChEBI" id="CHEBI:57945"/>
        <dbReference type="ChEBI" id="CHEBI:64074"/>
        <dbReference type="ChEBI" id="CHEBI:456215"/>
        <dbReference type="ChEBI" id="CHEBI:456216"/>
        <dbReference type="EC" id="4.2.1.136"/>
    </reaction>
</comment>
<dbReference type="NCBIfam" id="TIGR00197">
    <property type="entry name" value="yjeF_nterm"/>
    <property type="match status" value="1"/>
</dbReference>
<keyword evidence="13" id="KW-0511">Multifunctional enzyme</keyword>
<dbReference type="EC" id="4.2.1.136" evidence="19"/>
<dbReference type="PANTHER" id="PTHR12592">
    <property type="entry name" value="ATP-DEPENDENT (S)-NAD(P)H-HYDRATE DEHYDRATASE FAMILY MEMBER"/>
    <property type="match status" value="1"/>
</dbReference>
<feature type="binding site" evidence="17">
    <location>
        <position position="279"/>
    </location>
    <ligand>
        <name>(6S)-NADPHX</name>
        <dbReference type="ChEBI" id="CHEBI:64076"/>
    </ligand>
</feature>
<dbReference type="PROSITE" id="PS51385">
    <property type="entry name" value="YJEF_N"/>
    <property type="match status" value="1"/>
</dbReference>
<keyword evidence="6 17" id="KW-0547">Nucleotide-binding</keyword>
<dbReference type="HAMAP" id="MF_01966">
    <property type="entry name" value="NADHX_epimerase"/>
    <property type="match status" value="1"/>
</dbReference>
<keyword evidence="5 18" id="KW-0479">Metal-binding</keyword>
<name>A0A0M6YLE7_9RHOB</name>
<dbReference type="InterPro" id="IPR000631">
    <property type="entry name" value="CARKD"/>
</dbReference>
<dbReference type="Proteomes" id="UP000049222">
    <property type="component" value="Unassembled WGS sequence"/>
</dbReference>
<evidence type="ECO:0000256" key="18">
    <source>
        <dbReference type="HAMAP-Rule" id="MF_01966"/>
    </source>
</evidence>
<dbReference type="InterPro" id="IPR036652">
    <property type="entry name" value="YjeF_N_dom_sf"/>
</dbReference>
<dbReference type="Pfam" id="PF03853">
    <property type="entry name" value="YjeF_N"/>
    <property type="match status" value="1"/>
</dbReference>
<evidence type="ECO:0000256" key="15">
    <source>
        <dbReference type="ARBA" id="ARBA00048238"/>
    </source>
</evidence>
<comment type="function">
    <text evidence="17">Catalyzes the dehydration of the S-form of NAD(P)HX at the expense of ADP, which is converted to AMP. Together with NAD(P)HX epimerase, which catalyzes the epimerization of the S- and R-forms, the enzyme allows the repair of both epimers of NAD(P)HX, a damaged form of NAD(P)H that is a result of enzymatic or heat-dependent hydration.</text>
</comment>
<comment type="catalytic activity">
    <reaction evidence="16 17 19">
        <text>(6S)-NADPHX + ADP = AMP + phosphate + NADPH + H(+)</text>
        <dbReference type="Rhea" id="RHEA:32235"/>
        <dbReference type="ChEBI" id="CHEBI:15378"/>
        <dbReference type="ChEBI" id="CHEBI:43474"/>
        <dbReference type="ChEBI" id="CHEBI:57783"/>
        <dbReference type="ChEBI" id="CHEBI:64076"/>
        <dbReference type="ChEBI" id="CHEBI:456215"/>
        <dbReference type="ChEBI" id="CHEBI:456216"/>
        <dbReference type="EC" id="4.2.1.136"/>
    </reaction>
</comment>
<evidence type="ECO:0000256" key="1">
    <source>
        <dbReference type="ARBA" id="ARBA00000013"/>
    </source>
</evidence>
<comment type="cofactor">
    <cofactor evidence="17">
        <name>Mg(2+)</name>
        <dbReference type="ChEBI" id="CHEBI:18420"/>
    </cofactor>
</comment>
<evidence type="ECO:0000256" key="13">
    <source>
        <dbReference type="ARBA" id="ARBA00023268"/>
    </source>
</evidence>
<evidence type="ECO:0000256" key="6">
    <source>
        <dbReference type="ARBA" id="ARBA00022741"/>
    </source>
</evidence>
<comment type="catalytic activity">
    <reaction evidence="2 18 19">
        <text>(6R)-NADPHX = (6S)-NADPHX</text>
        <dbReference type="Rhea" id="RHEA:32227"/>
        <dbReference type="ChEBI" id="CHEBI:64076"/>
        <dbReference type="ChEBI" id="CHEBI:64077"/>
        <dbReference type="EC" id="5.1.99.6"/>
    </reaction>
</comment>
<feature type="binding site" evidence="17">
    <location>
        <begin position="437"/>
        <end position="441"/>
    </location>
    <ligand>
        <name>AMP</name>
        <dbReference type="ChEBI" id="CHEBI:456215"/>
    </ligand>
</feature>
<feature type="binding site" evidence="17">
    <location>
        <position position="392"/>
    </location>
    <ligand>
        <name>(6S)-NADPHX</name>
        <dbReference type="ChEBI" id="CHEBI:64076"/>
    </ligand>
</feature>
<dbReference type="NCBIfam" id="TIGR00196">
    <property type="entry name" value="yjeF_cterm"/>
    <property type="match status" value="1"/>
</dbReference>
<dbReference type="GO" id="GO:0052856">
    <property type="term" value="F:NAD(P)HX epimerase activity"/>
    <property type="evidence" value="ECO:0007669"/>
    <property type="project" value="UniProtKB-UniRule"/>
</dbReference>
<dbReference type="PROSITE" id="PS51383">
    <property type="entry name" value="YJEF_C_3"/>
    <property type="match status" value="1"/>
</dbReference>
<evidence type="ECO:0000256" key="3">
    <source>
        <dbReference type="ARBA" id="ARBA00006001"/>
    </source>
</evidence>
<comment type="similarity">
    <text evidence="4 19">In the C-terminal section; belongs to the NnrD/CARKD family.</text>
</comment>
<comment type="similarity">
    <text evidence="18">Belongs to the NnrE/AIBP family.</text>
</comment>
<evidence type="ECO:0000259" key="20">
    <source>
        <dbReference type="PROSITE" id="PS51383"/>
    </source>
</evidence>
<feature type="binding site" evidence="18">
    <location>
        <begin position="63"/>
        <end position="67"/>
    </location>
    <ligand>
        <name>(6S)-NADPHX</name>
        <dbReference type="ChEBI" id="CHEBI:64076"/>
    </ligand>
</feature>
<evidence type="ECO:0000256" key="19">
    <source>
        <dbReference type="PIRNR" id="PIRNR017184"/>
    </source>
</evidence>
<feature type="binding site" evidence="18">
    <location>
        <position position="166"/>
    </location>
    <ligand>
        <name>(6S)-NADPHX</name>
        <dbReference type="ChEBI" id="CHEBI:64076"/>
    </ligand>
</feature>
<keyword evidence="9 18" id="KW-0630">Potassium</keyword>
<evidence type="ECO:0000256" key="4">
    <source>
        <dbReference type="ARBA" id="ARBA00009524"/>
    </source>
</evidence>
<evidence type="ECO:0000256" key="12">
    <source>
        <dbReference type="ARBA" id="ARBA00023239"/>
    </source>
</evidence>
<evidence type="ECO:0000256" key="7">
    <source>
        <dbReference type="ARBA" id="ARBA00022840"/>
    </source>
</evidence>
<dbReference type="Pfam" id="PF01256">
    <property type="entry name" value="Carb_kinase"/>
    <property type="match status" value="1"/>
</dbReference>
<evidence type="ECO:0000256" key="17">
    <source>
        <dbReference type="HAMAP-Rule" id="MF_01965"/>
    </source>
</evidence>
<protein>
    <recommendedName>
        <fullName evidence="19">Bifunctional NAD(P)H-hydrate repair enzyme</fullName>
    </recommendedName>
    <alternativeName>
        <fullName evidence="19">Nicotinamide nucleotide repair protein</fullName>
    </alternativeName>
    <domain>
        <recommendedName>
            <fullName evidence="19">ADP-dependent (S)-NAD(P)H-hydrate dehydratase</fullName>
            <ecNumber evidence="19">4.2.1.136</ecNumber>
        </recommendedName>
        <alternativeName>
            <fullName evidence="19">ADP-dependent NAD(P)HX dehydratase</fullName>
        </alternativeName>
    </domain>
    <domain>
        <recommendedName>
            <fullName evidence="19">NAD(P)H-hydrate epimerase</fullName>
            <ecNumber evidence="19">5.1.99.6</ecNumber>
        </recommendedName>
    </domain>
</protein>
<evidence type="ECO:0000256" key="8">
    <source>
        <dbReference type="ARBA" id="ARBA00022857"/>
    </source>
</evidence>
<dbReference type="PIRSF" id="PIRSF017184">
    <property type="entry name" value="Nnr"/>
    <property type="match status" value="1"/>
</dbReference>
<comment type="cofactor">
    <cofactor evidence="18 19">
        <name>K(+)</name>
        <dbReference type="ChEBI" id="CHEBI:29103"/>
    </cofactor>
    <text evidence="18 19">Binds 1 potassium ion per subunit.</text>
</comment>
<evidence type="ECO:0000256" key="10">
    <source>
        <dbReference type="ARBA" id="ARBA00023027"/>
    </source>
</evidence>
<evidence type="ECO:0000256" key="2">
    <source>
        <dbReference type="ARBA" id="ARBA00000909"/>
    </source>
</evidence>
<dbReference type="STRING" id="420998.JDO7802_03220"/>
<evidence type="ECO:0000256" key="16">
    <source>
        <dbReference type="ARBA" id="ARBA00049209"/>
    </source>
</evidence>
<dbReference type="CDD" id="cd01171">
    <property type="entry name" value="YXKO-related"/>
    <property type="match status" value="1"/>
</dbReference>
<dbReference type="Gene3D" id="3.40.50.10260">
    <property type="entry name" value="YjeF N-terminal domain"/>
    <property type="match status" value="1"/>
</dbReference>
<keyword evidence="8 17" id="KW-0521">NADP</keyword>
<dbReference type="GO" id="GO:0046496">
    <property type="term" value="P:nicotinamide nucleotide metabolic process"/>
    <property type="evidence" value="ECO:0007669"/>
    <property type="project" value="UniProtKB-UniRule"/>
</dbReference>
<feature type="binding site" evidence="17">
    <location>
        <position position="471"/>
    </location>
    <ligand>
        <name>(6S)-NADPHX</name>
        <dbReference type="ChEBI" id="CHEBI:64076"/>
    </ligand>
</feature>
<evidence type="ECO:0000313" key="22">
    <source>
        <dbReference type="EMBL" id="CTQ51181.1"/>
    </source>
</evidence>
<dbReference type="GO" id="GO:0110051">
    <property type="term" value="P:metabolite repair"/>
    <property type="evidence" value="ECO:0007669"/>
    <property type="project" value="TreeGrafter"/>
</dbReference>
<dbReference type="HAMAP" id="MF_01965">
    <property type="entry name" value="NADHX_dehydratase"/>
    <property type="match status" value="1"/>
</dbReference>
<feature type="domain" description="YjeF N-terminal" evidence="21">
    <location>
        <begin position="11"/>
        <end position="240"/>
    </location>
</feature>
<comment type="subunit">
    <text evidence="17">Homotetramer.</text>
</comment>
<keyword evidence="11 18" id="KW-0413">Isomerase</keyword>
<feature type="binding site" evidence="17">
    <location>
        <position position="470"/>
    </location>
    <ligand>
        <name>AMP</name>
        <dbReference type="ChEBI" id="CHEBI:456215"/>
    </ligand>
</feature>
<dbReference type="OrthoDB" id="9806925at2"/>
<dbReference type="EMBL" id="CXSU01000012">
    <property type="protein sequence ID" value="CTQ51181.1"/>
    <property type="molecule type" value="Genomic_DNA"/>
</dbReference>
<dbReference type="InterPro" id="IPR017953">
    <property type="entry name" value="Carbohydrate_kinase_pred_CS"/>
</dbReference>
<feature type="binding site" evidence="18">
    <location>
        <position position="64"/>
    </location>
    <ligand>
        <name>K(+)</name>
        <dbReference type="ChEBI" id="CHEBI:29103"/>
    </ligand>
</feature>
<dbReference type="InterPro" id="IPR004443">
    <property type="entry name" value="YjeF_N_dom"/>
</dbReference>
<comment type="function">
    <text evidence="18">Catalyzes the epimerization of the S- and R-forms of NAD(P)HX, a damaged form of NAD(P)H that is a result of enzymatic or heat-dependent hydration. This is a prerequisite for the S-specific NAD(P)H-hydrate dehydratase to allow the repair of both epimers of NAD(P)HX.</text>
</comment>
<keyword evidence="7 17" id="KW-0067">ATP-binding</keyword>
<evidence type="ECO:0000313" key="23">
    <source>
        <dbReference type="Proteomes" id="UP000049222"/>
    </source>
</evidence>
<evidence type="ECO:0000256" key="11">
    <source>
        <dbReference type="ARBA" id="ARBA00023235"/>
    </source>
</evidence>
<sequence length="527" mass="54989">MDNLLLTAAQMRALEQAAIDSGVVTGLELMERAGTGAVDAILDEWPDLAAAPGRAVVLCGPGNNGGDGFVVARVLVGRGWDVEVFLYGDAEKLPPDARVNYERWREVGEVQTLTGRDMDGRGYVPDLTIDAIFGTGLSRTLSWELCDAVKQYAWTFTQGTRVVALDIPSGLSAESGRRIPCADPPEDRLAFPTVSPAAALAIDLTLAFHAPKIGHYLGDAPADCGRLRVVDIGLNGGATDVETARLVCGPFEGVAKASGHKYDHGHAIVLTGGMGLTGAARLAARGALRIGAGLVTCVAPGPAMMECAVQLTAVMLRRCDDAAALADLLEDDRINALCLGPGMGLSDRAGDLIDAALSARRHIALDADALTILAERDDPFAMLHHDCVLTPHGGEFASLFPDIAERLNVPAMEGPAYSKVDATRDAADRAGCTVLFKGMDTVIADEKGNARINAAVYDRAAPWLATAGAGDVLAGIIAGLLARGLSPLDAASSAAWLHVEAARAFGPGLIAEDLPEMLPQVLAALER</sequence>
<feature type="domain" description="YjeF C-terminal" evidence="20">
    <location>
        <begin position="244"/>
        <end position="525"/>
    </location>
</feature>
<feature type="binding site" evidence="17">
    <location>
        <position position="342"/>
    </location>
    <ligand>
        <name>(6S)-NADPHX</name>
        <dbReference type="ChEBI" id="CHEBI:64076"/>
    </ligand>
</feature>
<evidence type="ECO:0000256" key="14">
    <source>
        <dbReference type="ARBA" id="ARBA00025153"/>
    </source>
</evidence>
<evidence type="ECO:0000256" key="5">
    <source>
        <dbReference type="ARBA" id="ARBA00022723"/>
    </source>
</evidence>
<dbReference type="InterPro" id="IPR029056">
    <property type="entry name" value="Ribokinase-like"/>
</dbReference>
<dbReference type="GO" id="GO:0052855">
    <property type="term" value="F:ADP-dependent NAD(P)H-hydrate dehydratase activity"/>
    <property type="evidence" value="ECO:0007669"/>
    <property type="project" value="UniProtKB-UniRule"/>
</dbReference>
<dbReference type="EC" id="5.1.99.6" evidence="19"/>
<dbReference type="PANTHER" id="PTHR12592:SF0">
    <property type="entry name" value="ATP-DEPENDENT (S)-NAD(P)H-HYDRATE DEHYDRATASE"/>
    <property type="match status" value="1"/>
</dbReference>
<dbReference type="GO" id="GO:0005524">
    <property type="term" value="F:ATP binding"/>
    <property type="evidence" value="ECO:0007669"/>
    <property type="project" value="UniProtKB-UniRule"/>
</dbReference>
<dbReference type="RefSeq" id="WP_055086922.1">
    <property type="nucleotide sequence ID" value="NZ_CXSU01000012.1"/>
</dbReference>
<comment type="similarity">
    <text evidence="17">Belongs to the NnrD/CARKD family.</text>
</comment>
<gene>
    <name evidence="22" type="primary">nnr</name>
    <name evidence="17" type="synonym">nnrD</name>
    <name evidence="18" type="synonym">nnrE</name>
    <name evidence="22" type="ORF">JDO7802_03220</name>
</gene>
<keyword evidence="23" id="KW-1185">Reference proteome</keyword>
<organism evidence="22 23">
    <name type="scientific">Jannaschia donghaensis</name>
    <dbReference type="NCBI Taxonomy" id="420998"/>
    <lineage>
        <taxon>Bacteria</taxon>
        <taxon>Pseudomonadati</taxon>
        <taxon>Pseudomonadota</taxon>
        <taxon>Alphaproteobacteria</taxon>
        <taxon>Rhodobacterales</taxon>
        <taxon>Roseobacteraceae</taxon>
        <taxon>Jannaschia</taxon>
    </lineage>
</organism>
<dbReference type="SUPFAM" id="SSF64153">
    <property type="entry name" value="YjeF N-terminal domain-like"/>
    <property type="match status" value="1"/>
</dbReference>
<feature type="binding site" evidence="18">
    <location>
        <begin position="134"/>
        <end position="140"/>
    </location>
    <ligand>
        <name>(6S)-NADPHX</name>
        <dbReference type="ChEBI" id="CHEBI:64076"/>
    </ligand>
</feature>
<dbReference type="AlphaFoldDB" id="A0A0M6YLE7"/>
<dbReference type="InterPro" id="IPR030677">
    <property type="entry name" value="Nnr"/>
</dbReference>
<feature type="binding site" evidence="18">
    <location>
        <position position="169"/>
    </location>
    <ligand>
        <name>K(+)</name>
        <dbReference type="ChEBI" id="CHEBI:29103"/>
    </ligand>
</feature>
<dbReference type="PROSITE" id="PS01050">
    <property type="entry name" value="YJEF_C_2"/>
    <property type="match status" value="1"/>
</dbReference>
<accession>A0A0M6YLE7</accession>
<reference evidence="22 23" key="1">
    <citation type="submission" date="2015-07" db="EMBL/GenBank/DDBJ databases">
        <authorList>
            <person name="Noorani M."/>
        </authorList>
    </citation>
    <scope>NUCLEOTIDE SEQUENCE [LARGE SCALE GENOMIC DNA]</scope>
    <source>
        <strain evidence="22 23">CECT 7802</strain>
    </source>
</reference>
<evidence type="ECO:0000256" key="9">
    <source>
        <dbReference type="ARBA" id="ARBA00022958"/>
    </source>
</evidence>
<comment type="caution">
    <text evidence="18">Lacks conserved residue(s) required for the propagation of feature annotation.</text>
</comment>
<comment type="catalytic activity">
    <reaction evidence="1 18 19">
        <text>(6R)-NADHX = (6S)-NADHX</text>
        <dbReference type="Rhea" id="RHEA:32215"/>
        <dbReference type="ChEBI" id="CHEBI:64074"/>
        <dbReference type="ChEBI" id="CHEBI:64075"/>
        <dbReference type="EC" id="5.1.99.6"/>
    </reaction>
</comment>
<proteinExistence type="inferred from homology"/>
<dbReference type="GO" id="GO:0046872">
    <property type="term" value="F:metal ion binding"/>
    <property type="evidence" value="ECO:0007669"/>
    <property type="project" value="UniProtKB-UniRule"/>
</dbReference>
<dbReference type="SUPFAM" id="SSF53613">
    <property type="entry name" value="Ribokinase-like"/>
    <property type="match status" value="1"/>
</dbReference>
<evidence type="ECO:0000259" key="21">
    <source>
        <dbReference type="PROSITE" id="PS51385"/>
    </source>
</evidence>